<reference evidence="3" key="1">
    <citation type="submission" date="2020-05" db="EMBL/GenBank/DDBJ databases">
        <title>Frigoriglobus tundricola gen. nov., sp. nov., a psychrotolerant cellulolytic planctomycete of the family Gemmataceae with two divergent copies of 16S rRNA gene.</title>
        <authorList>
            <person name="Kulichevskaya I.S."/>
            <person name="Ivanova A.A."/>
            <person name="Naumoff D.G."/>
            <person name="Beletsky A.V."/>
            <person name="Rijpstra W.I.C."/>
            <person name="Sinninghe Damste J.S."/>
            <person name="Mardanov A.V."/>
            <person name="Ravin N.V."/>
            <person name="Dedysh S.N."/>
        </authorList>
    </citation>
    <scope>NUCLEOTIDE SEQUENCE [LARGE SCALE GENOMIC DNA]</scope>
    <source>
        <strain evidence="3">PL17</strain>
    </source>
</reference>
<dbReference type="KEGG" id="ftj:FTUN_0899"/>
<proteinExistence type="predicted"/>
<protein>
    <submittedName>
        <fullName evidence="2">Uncharacterized protein</fullName>
    </submittedName>
</protein>
<dbReference type="Proteomes" id="UP000503447">
    <property type="component" value="Chromosome"/>
</dbReference>
<gene>
    <name evidence="2" type="ORF">FTUN_0899</name>
</gene>
<keyword evidence="3" id="KW-1185">Reference proteome</keyword>
<evidence type="ECO:0000256" key="1">
    <source>
        <dbReference type="SAM" id="MobiDB-lite"/>
    </source>
</evidence>
<dbReference type="EMBL" id="CP053452">
    <property type="protein sequence ID" value="QJW93393.1"/>
    <property type="molecule type" value="Genomic_DNA"/>
</dbReference>
<accession>A0A6M5YJE4</accession>
<feature type="region of interest" description="Disordered" evidence="1">
    <location>
        <begin position="25"/>
        <end position="45"/>
    </location>
</feature>
<dbReference type="AlphaFoldDB" id="A0A6M5YJE4"/>
<evidence type="ECO:0000313" key="2">
    <source>
        <dbReference type="EMBL" id="QJW93393.1"/>
    </source>
</evidence>
<evidence type="ECO:0000313" key="3">
    <source>
        <dbReference type="Proteomes" id="UP000503447"/>
    </source>
</evidence>
<feature type="compositionally biased region" description="Basic and acidic residues" evidence="1">
    <location>
        <begin position="35"/>
        <end position="45"/>
    </location>
</feature>
<name>A0A6M5YJE4_9BACT</name>
<organism evidence="2 3">
    <name type="scientific">Frigoriglobus tundricola</name>
    <dbReference type="NCBI Taxonomy" id="2774151"/>
    <lineage>
        <taxon>Bacteria</taxon>
        <taxon>Pseudomonadati</taxon>
        <taxon>Planctomycetota</taxon>
        <taxon>Planctomycetia</taxon>
        <taxon>Gemmatales</taxon>
        <taxon>Gemmataceae</taxon>
        <taxon>Frigoriglobus</taxon>
    </lineage>
</organism>
<sequence>MRKINPARRERVVFHAAPSAKSLAAGKISGLRQRNYGDHTPDGAP</sequence>